<dbReference type="PANTHER" id="PTHR42940">
    <property type="entry name" value="ALCOHOL DEHYDROGENASE 1-RELATED"/>
    <property type="match status" value="1"/>
</dbReference>
<dbReference type="NCBIfam" id="TIGR03366">
    <property type="entry name" value="HpnZ_proposed"/>
    <property type="match status" value="1"/>
</dbReference>
<comment type="similarity">
    <text evidence="2">Belongs to the zinc-containing alcohol dehydrogenase family.</text>
</comment>
<dbReference type="Gene3D" id="3.40.50.720">
    <property type="entry name" value="NAD(P)-binding Rossmann-like Domain"/>
    <property type="match status" value="1"/>
</dbReference>
<dbReference type="SUPFAM" id="SSF50129">
    <property type="entry name" value="GroES-like"/>
    <property type="match status" value="1"/>
</dbReference>
<dbReference type="PANTHER" id="PTHR42940:SF3">
    <property type="entry name" value="ALCOHOL DEHYDROGENASE 1-RELATED"/>
    <property type="match status" value="1"/>
</dbReference>
<evidence type="ECO:0000256" key="2">
    <source>
        <dbReference type="ARBA" id="ARBA00008072"/>
    </source>
</evidence>
<feature type="compositionally biased region" description="Low complexity" evidence="8">
    <location>
        <begin position="14"/>
        <end position="25"/>
    </location>
</feature>
<dbReference type="RefSeq" id="WP_063248698.1">
    <property type="nucleotide sequence ID" value="NZ_LQQR01000001.1"/>
</dbReference>
<proteinExistence type="inferred from homology"/>
<evidence type="ECO:0000313" key="12">
    <source>
        <dbReference type="Proteomes" id="UP000076612"/>
    </source>
</evidence>
<dbReference type="InterPro" id="IPR017743">
    <property type="entry name" value="ADH_phosphonate_catab-assoc"/>
</dbReference>
<evidence type="ECO:0000259" key="9">
    <source>
        <dbReference type="Pfam" id="PF00107"/>
    </source>
</evidence>
<dbReference type="Gene3D" id="3.90.180.10">
    <property type="entry name" value="Medium-chain alcohol dehydrogenases, catalytic domain"/>
    <property type="match status" value="1"/>
</dbReference>
<dbReference type="SUPFAM" id="SSF51735">
    <property type="entry name" value="NAD(P)-binding Rossmann-fold domains"/>
    <property type="match status" value="1"/>
</dbReference>
<sequence length="371" mass="37524">MSDLSSPELQLHPAGSGATGTATRTTDSDPAVPSTAEALVWLGGDRFEPRSLPIPPLAPGETLVRLTTATVCGSDRHTVAGHRPAPSPSVLGHEGVGVIAATTADRPVGQRVVFAVTAVCGDCRNCRRGLSAKCVSVAKVGHESTESGWALSGTYASHIVLPAGVAITAVPDSVPDAVAATAGCAVATVMAMIEAAGDLSGRRVFVNGIGMLGLIAIAAAKSRGAAEVIAFDPAPERRRLAEASGADTLVAAAADLPADVDVALELSGAEAGVRACLDAIGIGGTAVLAGSVSPGPDVSLDPEHIVRGWRTITGVHNYEPRHLTQAVDFLAGEGATMPWDDILGGPIRPADLPNEFAHPTPGLRTVVDLDG</sequence>
<feature type="domain" description="Alcohol dehydrogenase-like C-terminal" evidence="9">
    <location>
        <begin position="212"/>
        <end position="331"/>
    </location>
</feature>
<keyword evidence="5" id="KW-0862">Zinc</keyword>
<evidence type="ECO:0000256" key="5">
    <source>
        <dbReference type="ARBA" id="ARBA00022833"/>
    </source>
</evidence>
<evidence type="ECO:0000256" key="4">
    <source>
        <dbReference type="ARBA" id="ARBA00022723"/>
    </source>
</evidence>
<organism evidence="11 12">
    <name type="scientific">Brevibacterium casei</name>
    <dbReference type="NCBI Taxonomy" id="33889"/>
    <lineage>
        <taxon>Bacteria</taxon>
        <taxon>Bacillati</taxon>
        <taxon>Actinomycetota</taxon>
        <taxon>Actinomycetes</taxon>
        <taxon>Micrococcales</taxon>
        <taxon>Brevibacteriaceae</taxon>
        <taxon>Brevibacterium</taxon>
    </lineage>
</organism>
<keyword evidence="4" id="KW-0479">Metal-binding</keyword>
<evidence type="ECO:0000256" key="3">
    <source>
        <dbReference type="ARBA" id="ARBA00013190"/>
    </source>
</evidence>
<dbReference type="GO" id="GO:0046872">
    <property type="term" value="F:metal ion binding"/>
    <property type="evidence" value="ECO:0007669"/>
    <property type="project" value="UniProtKB-KW"/>
</dbReference>
<dbReference type="InterPro" id="IPR036291">
    <property type="entry name" value="NAD(P)-bd_dom_sf"/>
</dbReference>
<evidence type="ECO:0000256" key="8">
    <source>
        <dbReference type="SAM" id="MobiDB-lite"/>
    </source>
</evidence>
<dbReference type="EC" id="1.1.1.1" evidence="3"/>
<keyword evidence="7" id="KW-0520">NAD</keyword>
<feature type="region of interest" description="Disordered" evidence="8">
    <location>
        <begin position="1"/>
        <end position="32"/>
    </location>
</feature>
<comment type="cofactor">
    <cofactor evidence="1">
        <name>Zn(2+)</name>
        <dbReference type="ChEBI" id="CHEBI:29105"/>
    </cofactor>
</comment>
<dbReference type="Proteomes" id="UP000076612">
    <property type="component" value="Unassembled WGS sequence"/>
</dbReference>
<dbReference type="InterPro" id="IPR011032">
    <property type="entry name" value="GroES-like_sf"/>
</dbReference>
<accession>A0AB34XW94</accession>
<name>A0AB34XW94_9MICO</name>
<gene>
    <name evidence="11" type="ORF">AVW13_00150</name>
</gene>
<dbReference type="Pfam" id="PF00107">
    <property type="entry name" value="ADH_zinc_N"/>
    <property type="match status" value="1"/>
</dbReference>
<protein>
    <recommendedName>
        <fullName evidence="3">alcohol dehydrogenase</fullName>
        <ecNumber evidence="3">1.1.1.1</ecNumber>
    </recommendedName>
</protein>
<evidence type="ECO:0000313" key="11">
    <source>
        <dbReference type="EMBL" id="KZE24485.1"/>
    </source>
</evidence>
<dbReference type="InterPro" id="IPR013149">
    <property type="entry name" value="ADH-like_C"/>
</dbReference>
<evidence type="ECO:0000256" key="7">
    <source>
        <dbReference type="ARBA" id="ARBA00023027"/>
    </source>
</evidence>
<dbReference type="AlphaFoldDB" id="A0AB34XW94"/>
<evidence type="ECO:0000256" key="1">
    <source>
        <dbReference type="ARBA" id="ARBA00001947"/>
    </source>
</evidence>
<keyword evidence="6" id="KW-0560">Oxidoreductase</keyword>
<evidence type="ECO:0000256" key="6">
    <source>
        <dbReference type="ARBA" id="ARBA00023002"/>
    </source>
</evidence>
<comment type="caution">
    <text evidence="11">The sequence shown here is derived from an EMBL/GenBank/DDBJ whole genome shotgun (WGS) entry which is preliminary data.</text>
</comment>
<reference evidence="12" key="1">
    <citation type="submission" date="2016-01" db="EMBL/GenBank/DDBJ databases">
        <title>Draft genome of Chromobacterium sp. F49.</title>
        <authorList>
            <person name="Hong K.W."/>
        </authorList>
    </citation>
    <scope>NUCLEOTIDE SEQUENCE [LARGE SCALE GENOMIC DNA]</scope>
    <source>
        <strain evidence="12">M40</strain>
    </source>
</reference>
<dbReference type="GO" id="GO:0004022">
    <property type="term" value="F:alcohol dehydrogenase (NAD+) activity"/>
    <property type="evidence" value="ECO:0007669"/>
    <property type="project" value="UniProtKB-EC"/>
</dbReference>
<dbReference type="InterPro" id="IPR013154">
    <property type="entry name" value="ADH-like_N"/>
</dbReference>
<dbReference type="EMBL" id="LQQR01000001">
    <property type="protein sequence ID" value="KZE24485.1"/>
    <property type="molecule type" value="Genomic_DNA"/>
</dbReference>
<dbReference type="Pfam" id="PF08240">
    <property type="entry name" value="ADH_N"/>
    <property type="match status" value="1"/>
</dbReference>
<feature type="domain" description="Alcohol dehydrogenase-like N-terminal" evidence="10">
    <location>
        <begin position="59"/>
        <end position="167"/>
    </location>
</feature>
<dbReference type="CDD" id="cd08231">
    <property type="entry name" value="MDR_TM0436_like"/>
    <property type="match status" value="1"/>
</dbReference>
<evidence type="ECO:0000259" key="10">
    <source>
        <dbReference type="Pfam" id="PF08240"/>
    </source>
</evidence>
<dbReference type="GO" id="GO:0005737">
    <property type="term" value="C:cytoplasm"/>
    <property type="evidence" value="ECO:0007669"/>
    <property type="project" value="TreeGrafter"/>
</dbReference>